<dbReference type="AlphaFoldDB" id="A0A6G2B778"/>
<feature type="domain" description="CobW C-terminal" evidence="1">
    <location>
        <begin position="14"/>
        <end position="110"/>
    </location>
</feature>
<dbReference type="Pfam" id="PF07683">
    <property type="entry name" value="CobW_C"/>
    <property type="match status" value="1"/>
</dbReference>
<dbReference type="PANTHER" id="PTHR43603:SF1">
    <property type="entry name" value="ZINC-REGULATED GTPASE METALLOPROTEIN ACTIVATOR 1"/>
    <property type="match status" value="1"/>
</dbReference>
<dbReference type="EMBL" id="WIXO01000001">
    <property type="protein sequence ID" value="MTE18117.1"/>
    <property type="molecule type" value="Genomic_DNA"/>
</dbReference>
<evidence type="ECO:0000313" key="2">
    <source>
        <dbReference type="EMBL" id="MTE18117.1"/>
    </source>
</evidence>
<name>A0A6G2B778_9ACTN</name>
<organism evidence="2 3">
    <name type="scientific">Streptomyces taklimakanensis</name>
    <dbReference type="NCBI Taxonomy" id="2569853"/>
    <lineage>
        <taxon>Bacteria</taxon>
        <taxon>Bacillati</taxon>
        <taxon>Actinomycetota</taxon>
        <taxon>Actinomycetes</taxon>
        <taxon>Kitasatosporales</taxon>
        <taxon>Streptomycetaceae</taxon>
        <taxon>Streptomyces</taxon>
    </lineage>
</organism>
<keyword evidence="3" id="KW-1185">Reference proteome</keyword>
<dbReference type="PANTHER" id="PTHR43603">
    <property type="entry name" value="COBW DOMAIN-CONTAINING PROTEIN DDB_G0274527"/>
    <property type="match status" value="1"/>
</dbReference>
<sequence length="146" mass="15820">MAYGRLPETEGYGVSSTVFRSGRPFHSERPWSFVAEGLDSGRFGRALCSKGFFHLVSHPHVAGLWSQAGSVARFEPSGVRETGDGRGREPVFVGTDLRADEPRAALSVCLTADGEAPPLHDPFPAWDAYGIGDACDHDHRQRLPVA</sequence>
<protein>
    <recommendedName>
        <fullName evidence="1">CobW C-terminal domain-containing protein</fullName>
    </recommendedName>
</protein>
<dbReference type="SUPFAM" id="SSF90002">
    <property type="entry name" value="Hypothetical protein YjiA, C-terminal domain"/>
    <property type="match status" value="1"/>
</dbReference>
<comment type="caution">
    <text evidence="2">The sequence shown here is derived from an EMBL/GenBank/DDBJ whole genome shotgun (WGS) entry which is preliminary data.</text>
</comment>
<evidence type="ECO:0000313" key="3">
    <source>
        <dbReference type="Proteomes" id="UP000473014"/>
    </source>
</evidence>
<proteinExistence type="predicted"/>
<dbReference type="Proteomes" id="UP000473014">
    <property type="component" value="Unassembled WGS sequence"/>
</dbReference>
<evidence type="ECO:0000259" key="1">
    <source>
        <dbReference type="SMART" id="SM00833"/>
    </source>
</evidence>
<dbReference type="OrthoDB" id="9808822at2"/>
<dbReference type="InterPro" id="IPR011629">
    <property type="entry name" value="CobW-like_C"/>
</dbReference>
<gene>
    <name evidence="2" type="ORF">F0L17_03015</name>
</gene>
<dbReference type="SMART" id="SM00833">
    <property type="entry name" value="CobW_C"/>
    <property type="match status" value="1"/>
</dbReference>
<accession>A0A6G2B778</accession>
<reference evidence="2 3" key="1">
    <citation type="submission" date="2019-11" db="EMBL/GenBank/DDBJ databases">
        <authorList>
            <person name="Yuan L."/>
        </authorList>
    </citation>
    <scope>NUCLEOTIDE SEQUENCE [LARGE SCALE GENOMIC DNA]</scope>
    <source>
        <strain evidence="2 3">TRM43335</strain>
    </source>
</reference>
<dbReference type="InterPro" id="IPR051927">
    <property type="entry name" value="Zn_Chap_cDPG_Synth"/>
</dbReference>